<dbReference type="InterPro" id="IPR011257">
    <property type="entry name" value="DNA_glycosylase"/>
</dbReference>
<dbReference type="SUPFAM" id="SSF46689">
    <property type="entry name" value="Homeodomain-like"/>
    <property type="match status" value="2"/>
</dbReference>
<dbReference type="GO" id="GO:0032993">
    <property type="term" value="C:protein-DNA complex"/>
    <property type="evidence" value="ECO:0007669"/>
    <property type="project" value="TreeGrafter"/>
</dbReference>
<dbReference type="Gene3D" id="1.10.340.30">
    <property type="entry name" value="Hypothetical protein, domain 2"/>
    <property type="match status" value="1"/>
</dbReference>
<evidence type="ECO:0000313" key="13">
    <source>
        <dbReference type="EMBL" id="OCH75676.1"/>
    </source>
</evidence>
<dbReference type="Pfam" id="PF12833">
    <property type="entry name" value="HTH_18"/>
    <property type="match status" value="1"/>
</dbReference>
<keyword evidence="7" id="KW-0805">Transcription regulation</keyword>
<dbReference type="GO" id="GO:0008725">
    <property type="term" value="F:DNA-3-methyladenine glycosylase activity"/>
    <property type="evidence" value="ECO:0007669"/>
    <property type="project" value="TreeGrafter"/>
</dbReference>
<dbReference type="GO" id="GO:0043916">
    <property type="term" value="F:DNA-7-methylguanine glycosylase activity"/>
    <property type="evidence" value="ECO:0007669"/>
    <property type="project" value="TreeGrafter"/>
</dbReference>
<dbReference type="Pfam" id="PF06029">
    <property type="entry name" value="AlkA_N"/>
    <property type="match status" value="1"/>
</dbReference>
<accession>A0A1B9QYU5</accession>
<keyword evidence="4" id="KW-0479">Metal-binding</keyword>
<keyword evidence="9" id="KW-0010">Activator</keyword>
<evidence type="ECO:0000259" key="12">
    <source>
        <dbReference type="PROSITE" id="PS01124"/>
    </source>
</evidence>
<evidence type="ECO:0000256" key="1">
    <source>
        <dbReference type="ARBA" id="ARBA00001947"/>
    </source>
</evidence>
<dbReference type="GO" id="GO:0032131">
    <property type="term" value="F:alkylated DNA binding"/>
    <property type="evidence" value="ECO:0007669"/>
    <property type="project" value="TreeGrafter"/>
</dbReference>
<dbReference type="SUPFAM" id="SSF55945">
    <property type="entry name" value="TATA-box binding protein-like"/>
    <property type="match status" value="1"/>
</dbReference>
<sequence>MAFTDYSTLTTKQCQSARLARDARFDGKFFIAVKTTGIFCRTICPANSPKEENVEYFVDKAQALNAGYRPCLRCHPDSAPNSWAWKGVETTFLRAISLIEQGALQTGGIESLSERLGISSRYLRRLFRNYLGLSPKQYAQNHQLMFAKQLLHSSTLPISEIAFSSGFNSVRRFNDAFRKTLQLTPSQVRKTEKTTRTEHAIYLPFRGHFYWPHMLKFYQKRAILGVELVTGSTYERHVCINGSNAWFKVEMHHNKNALNVEFKLEDLSQLRHLVARIRTMFDLDADTDLIEAHLCSIAPELVHHEGIRIPGVWNAWEAGVRAILGQQVSVKAAIGQLNLLTSKLSAGQSASKGVEGVNCSHVHFPTAQEVAEAELDFLKMPQSRKETLKRFAQFYLDTPDNNPQDWLSIKGIGPWTVDYALLRGVSDPDCFLGSDLIVKKVLQKLPQLNHASVSPWGSYATFHCWEYTL</sequence>
<dbReference type="PANTHER" id="PTHR43003">
    <property type="entry name" value="DNA-3-METHYLADENINE GLYCOSYLASE"/>
    <property type="match status" value="1"/>
</dbReference>
<keyword evidence="10" id="KW-0804">Transcription</keyword>
<organism evidence="13 14">
    <name type="scientific">Vibrio genomosp. F10</name>
    <dbReference type="NCBI Taxonomy" id="723171"/>
    <lineage>
        <taxon>Bacteria</taxon>
        <taxon>Pseudomonadati</taxon>
        <taxon>Pseudomonadota</taxon>
        <taxon>Gammaproteobacteria</taxon>
        <taxon>Vibrionales</taxon>
        <taxon>Vibrionaceae</taxon>
        <taxon>Vibrio</taxon>
    </lineage>
</organism>
<dbReference type="RefSeq" id="WP_065576859.1">
    <property type="nucleotide sequence ID" value="NZ_JBNGCH010000517.1"/>
</dbReference>
<keyword evidence="3" id="KW-0808">Transferase</keyword>
<dbReference type="GO" id="GO:0032259">
    <property type="term" value="P:methylation"/>
    <property type="evidence" value="ECO:0007669"/>
    <property type="project" value="UniProtKB-KW"/>
</dbReference>
<dbReference type="GO" id="GO:0008168">
    <property type="term" value="F:methyltransferase activity"/>
    <property type="evidence" value="ECO:0007669"/>
    <property type="project" value="UniProtKB-KW"/>
</dbReference>
<reference evidence="14" key="1">
    <citation type="submission" date="2016-06" db="EMBL/GenBank/DDBJ databases">
        <authorList>
            <person name="Hehemann J.-H."/>
            <person name="Arevalo P."/>
            <person name="Datta M.S."/>
            <person name="Polz M.F."/>
        </authorList>
    </citation>
    <scope>NUCLEOTIDE SEQUENCE [LARGE SCALE GENOMIC DNA]</scope>
    <source>
        <strain evidence="14">9CSC122</strain>
    </source>
</reference>
<dbReference type="GO" id="GO:0006307">
    <property type="term" value="P:DNA alkylation repair"/>
    <property type="evidence" value="ECO:0007669"/>
    <property type="project" value="TreeGrafter"/>
</dbReference>
<dbReference type="PROSITE" id="PS00041">
    <property type="entry name" value="HTH_ARAC_FAMILY_1"/>
    <property type="match status" value="1"/>
</dbReference>
<dbReference type="InterPro" id="IPR018060">
    <property type="entry name" value="HTH_AraC"/>
</dbReference>
<dbReference type="InterPro" id="IPR009057">
    <property type="entry name" value="Homeodomain-like_sf"/>
</dbReference>
<dbReference type="InterPro" id="IPR010316">
    <property type="entry name" value="AlkA_N"/>
</dbReference>
<keyword evidence="14" id="KW-1185">Reference proteome</keyword>
<dbReference type="EMBL" id="MAJZ01000517">
    <property type="protein sequence ID" value="OCH75676.1"/>
    <property type="molecule type" value="Genomic_DNA"/>
</dbReference>
<keyword evidence="11" id="KW-0234">DNA repair</keyword>
<dbReference type="Gene3D" id="1.10.10.60">
    <property type="entry name" value="Homeodomain-like"/>
    <property type="match status" value="2"/>
</dbReference>
<dbReference type="GO" id="GO:0003700">
    <property type="term" value="F:DNA-binding transcription factor activity"/>
    <property type="evidence" value="ECO:0007669"/>
    <property type="project" value="InterPro"/>
</dbReference>
<dbReference type="Gene3D" id="3.30.310.20">
    <property type="entry name" value="DNA-3-methyladenine glycosylase AlkA, N-terminal domain"/>
    <property type="match status" value="1"/>
</dbReference>
<dbReference type="InterPro" id="IPR018062">
    <property type="entry name" value="HTH_AraC-typ_CS"/>
</dbReference>
<proteinExistence type="predicted"/>
<keyword evidence="5" id="KW-0227">DNA damage</keyword>
<comment type="cofactor">
    <cofactor evidence="1">
        <name>Zn(2+)</name>
        <dbReference type="ChEBI" id="CHEBI:29105"/>
    </cofactor>
</comment>
<dbReference type="AlphaFoldDB" id="A0A1B9QYU5"/>
<dbReference type="InterPro" id="IPR051912">
    <property type="entry name" value="Alkylbase_DNA_Glycosylase/TA"/>
</dbReference>
<dbReference type="Proteomes" id="UP000093173">
    <property type="component" value="Unassembled WGS sequence"/>
</dbReference>
<evidence type="ECO:0000256" key="3">
    <source>
        <dbReference type="ARBA" id="ARBA00022679"/>
    </source>
</evidence>
<dbReference type="Pfam" id="PF02805">
    <property type="entry name" value="Ada_Zn_binding"/>
    <property type="match status" value="1"/>
</dbReference>
<keyword evidence="8" id="KW-0238">DNA-binding</keyword>
<dbReference type="GO" id="GO:0008270">
    <property type="term" value="F:zinc ion binding"/>
    <property type="evidence" value="ECO:0007669"/>
    <property type="project" value="InterPro"/>
</dbReference>
<evidence type="ECO:0000256" key="10">
    <source>
        <dbReference type="ARBA" id="ARBA00023163"/>
    </source>
</evidence>
<dbReference type="PROSITE" id="PS01124">
    <property type="entry name" value="HTH_ARAC_FAMILY_2"/>
    <property type="match status" value="1"/>
</dbReference>
<comment type="caution">
    <text evidence="13">The sequence shown here is derived from an EMBL/GenBank/DDBJ whole genome shotgun (WGS) entry which is preliminary data.</text>
</comment>
<name>A0A1B9QYU5_9VIBR</name>
<evidence type="ECO:0000256" key="2">
    <source>
        <dbReference type="ARBA" id="ARBA00022603"/>
    </source>
</evidence>
<evidence type="ECO:0000256" key="9">
    <source>
        <dbReference type="ARBA" id="ARBA00023159"/>
    </source>
</evidence>
<dbReference type="PANTHER" id="PTHR43003:SF13">
    <property type="entry name" value="DNA-3-METHYLADENINE GLYCOSYLASE 2"/>
    <property type="match status" value="1"/>
</dbReference>
<dbReference type="SUPFAM" id="SSF57884">
    <property type="entry name" value="Ada DNA repair protein, N-terminal domain (N-Ada 10)"/>
    <property type="match status" value="1"/>
</dbReference>
<keyword evidence="6" id="KW-0862">Zinc</keyword>
<dbReference type="InterPro" id="IPR035451">
    <property type="entry name" value="Ada-like_dom_sf"/>
</dbReference>
<evidence type="ECO:0000256" key="8">
    <source>
        <dbReference type="ARBA" id="ARBA00023125"/>
    </source>
</evidence>
<dbReference type="InterPro" id="IPR004026">
    <property type="entry name" value="Ada_DNA_repair_Zn-bd"/>
</dbReference>
<protein>
    <submittedName>
        <fullName evidence="13">3-methyladenine DNA glycosylase</fullName>
    </submittedName>
</protein>
<dbReference type="SUPFAM" id="SSF48150">
    <property type="entry name" value="DNA-glycosylase"/>
    <property type="match status" value="1"/>
</dbReference>
<dbReference type="SMART" id="SM00342">
    <property type="entry name" value="HTH_ARAC"/>
    <property type="match status" value="1"/>
</dbReference>
<dbReference type="GO" id="GO:0006285">
    <property type="term" value="P:base-excision repair, AP site formation"/>
    <property type="evidence" value="ECO:0007669"/>
    <property type="project" value="TreeGrafter"/>
</dbReference>
<feature type="domain" description="HTH araC/xylS-type" evidence="12">
    <location>
        <begin position="93"/>
        <end position="191"/>
    </location>
</feature>
<evidence type="ECO:0000256" key="6">
    <source>
        <dbReference type="ARBA" id="ARBA00022833"/>
    </source>
</evidence>
<evidence type="ECO:0000256" key="4">
    <source>
        <dbReference type="ARBA" id="ARBA00022723"/>
    </source>
</evidence>
<dbReference type="Gene3D" id="3.40.10.10">
    <property type="entry name" value="DNA Methylphosphotriester Repair Domain"/>
    <property type="match status" value="1"/>
</dbReference>
<dbReference type="GO" id="GO:0005737">
    <property type="term" value="C:cytoplasm"/>
    <property type="evidence" value="ECO:0007669"/>
    <property type="project" value="TreeGrafter"/>
</dbReference>
<evidence type="ECO:0000256" key="11">
    <source>
        <dbReference type="ARBA" id="ARBA00023204"/>
    </source>
</evidence>
<dbReference type="GO" id="GO:0043565">
    <property type="term" value="F:sequence-specific DNA binding"/>
    <property type="evidence" value="ECO:0007669"/>
    <property type="project" value="InterPro"/>
</dbReference>
<dbReference type="FunFam" id="3.40.10.10:FF:000001">
    <property type="entry name" value="DNA-3-methyladenine glycosylase 2"/>
    <property type="match status" value="1"/>
</dbReference>
<gene>
    <name evidence="13" type="ORF">A6E14_01795</name>
</gene>
<evidence type="ECO:0000256" key="5">
    <source>
        <dbReference type="ARBA" id="ARBA00022763"/>
    </source>
</evidence>
<keyword evidence="2" id="KW-0489">Methyltransferase</keyword>
<evidence type="ECO:0000313" key="14">
    <source>
        <dbReference type="Proteomes" id="UP000093173"/>
    </source>
</evidence>
<dbReference type="InterPro" id="IPR037046">
    <property type="entry name" value="AlkA_N_sf"/>
</dbReference>
<dbReference type="SMART" id="SM01009">
    <property type="entry name" value="AlkA_N"/>
    <property type="match status" value="1"/>
</dbReference>
<evidence type="ECO:0000256" key="7">
    <source>
        <dbReference type="ARBA" id="ARBA00023015"/>
    </source>
</evidence>